<sequence>MDNESANIKRKRDMISPELPVGKRALLFDKESDPLDDTAGGDISLGEDLSDPLLALESSLLAMERIINKRKGERLSAKYFGPLTNLIANGKSAIATIKEGLVDRVQTALQPWIVDLVRRELSEAKSQTKTDAGMQPSVSYAQVVAIGSTGSRQLPGAKVSEPAPGGSNEPNEAAADESVAPPVEGRQWKKAVSRKRRKKPTEPQQPALVRKPPSPRRGFVVRPGEGQTVEALRNELQKSINPSDHGVGIKRLITAKDGLRVEVNSEATTDTIKSLRDAVAAKQPEATTCDLHEHRLPRIVVYDVKLEVESNESFKETFCDQKFCRRRAQT</sequence>
<evidence type="ECO:0000256" key="1">
    <source>
        <dbReference type="SAM" id="MobiDB-lite"/>
    </source>
</evidence>
<protein>
    <submittedName>
        <fullName evidence="2">Uncharacterized protein</fullName>
    </submittedName>
</protein>
<evidence type="ECO:0000313" key="2">
    <source>
        <dbReference type="EMBL" id="CAG6631798.1"/>
    </source>
</evidence>
<organism evidence="2">
    <name type="scientific">Cacopsylla melanoneura</name>
    <dbReference type="NCBI Taxonomy" id="428564"/>
    <lineage>
        <taxon>Eukaryota</taxon>
        <taxon>Metazoa</taxon>
        <taxon>Ecdysozoa</taxon>
        <taxon>Arthropoda</taxon>
        <taxon>Hexapoda</taxon>
        <taxon>Insecta</taxon>
        <taxon>Pterygota</taxon>
        <taxon>Neoptera</taxon>
        <taxon>Paraneoptera</taxon>
        <taxon>Hemiptera</taxon>
        <taxon>Sternorrhyncha</taxon>
        <taxon>Psylloidea</taxon>
        <taxon>Psyllidae</taxon>
        <taxon>Psyllinae</taxon>
        <taxon>Cacopsylla</taxon>
    </lineage>
</organism>
<proteinExistence type="predicted"/>
<name>A0A8D8VQC8_9HEMI</name>
<dbReference type="EMBL" id="HBUF01077968">
    <property type="protein sequence ID" value="CAG6631798.1"/>
    <property type="molecule type" value="Transcribed_RNA"/>
</dbReference>
<feature type="region of interest" description="Disordered" evidence="1">
    <location>
        <begin position="152"/>
        <end position="221"/>
    </location>
</feature>
<feature type="compositionally biased region" description="Basic residues" evidence="1">
    <location>
        <begin position="188"/>
        <end position="199"/>
    </location>
</feature>
<dbReference type="AlphaFoldDB" id="A0A8D8VQC8"/>
<reference evidence="2" key="1">
    <citation type="submission" date="2021-05" db="EMBL/GenBank/DDBJ databases">
        <authorList>
            <person name="Alioto T."/>
            <person name="Alioto T."/>
            <person name="Gomez Garrido J."/>
        </authorList>
    </citation>
    <scope>NUCLEOTIDE SEQUENCE</scope>
</reference>
<accession>A0A8D8VQC8</accession>